<reference evidence="1" key="1">
    <citation type="submission" date="2020-08" db="EMBL/GenBank/DDBJ databases">
        <authorList>
            <person name="Hu Y."/>
            <person name="Nguyen S.V."/>
            <person name="Li F."/>
            <person name="Fanning S."/>
        </authorList>
    </citation>
    <scope>NUCLEOTIDE SEQUENCE</scope>
    <source>
        <strain evidence="1">SYSU D8009</strain>
    </source>
</reference>
<accession>A0A9X0R582</accession>
<comment type="caution">
    <text evidence="1">The sequence shown here is derived from an EMBL/GenBank/DDBJ whole genome shotgun (WGS) entry which is preliminary data.</text>
</comment>
<organism evidence="1 2">
    <name type="scientific">Siccirubricoccus deserti</name>
    <dbReference type="NCBI Taxonomy" id="2013562"/>
    <lineage>
        <taxon>Bacteria</taxon>
        <taxon>Pseudomonadati</taxon>
        <taxon>Pseudomonadota</taxon>
        <taxon>Alphaproteobacteria</taxon>
        <taxon>Acetobacterales</taxon>
        <taxon>Roseomonadaceae</taxon>
        <taxon>Siccirubricoccus</taxon>
    </lineage>
</organism>
<dbReference type="EMBL" id="JACOMF010000078">
    <property type="protein sequence ID" value="MBC4018768.1"/>
    <property type="molecule type" value="Genomic_DNA"/>
</dbReference>
<protein>
    <submittedName>
        <fullName evidence="1">Uncharacterized protein</fullName>
    </submittedName>
</protein>
<name>A0A9X0R582_9PROT</name>
<evidence type="ECO:0000313" key="1">
    <source>
        <dbReference type="EMBL" id="MBC4018768.1"/>
    </source>
</evidence>
<keyword evidence="2" id="KW-1185">Reference proteome</keyword>
<dbReference type="AlphaFoldDB" id="A0A9X0R582"/>
<evidence type="ECO:0000313" key="2">
    <source>
        <dbReference type="Proteomes" id="UP000600101"/>
    </source>
</evidence>
<sequence length="129" mass="14136">MSMATSITVRVPLTIRCRPGRKTVVTPVQRDEAAAVPTRADPALVKALARALRHQRTLDERRYASISEMATGECMERSYLGTLLRLTLLAPDIVEAILDGRASDGLGLPALLEPRPEIWATQRQCLTTG</sequence>
<dbReference type="SUPFAM" id="SSF109709">
    <property type="entry name" value="KorB DNA-binding domain-like"/>
    <property type="match status" value="1"/>
</dbReference>
<gene>
    <name evidence="1" type="ORF">H7965_26265</name>
</gene>
<dbReference type="Proteomes" id="UP000600101">
    <property type="component" value="Unassembled WGS sequence"/>
</dbReference>
<proteinExistence type="predicted"/>
<dbReference type="RefSeq" id="WP_186773509.1">
    <property type="nucleotide sequence ID" value="NZ_JACOMF010000078.1"/>
</dbReference>